<protein>
    <submittedName>
        <fullName evidence="3">Glycosyltransferase 87 family protein</fullName>
    </submittedName>
</protein>
<name>A0AAJ5QN29_9GAMM</name>
<dbReference type="EMBL" id="CP104758">
    <property type="protein sequence ID" value="WBG92129.1"/>
    <property type="molecule type" value="Genomic_DNA"/>
</dbReference>
<sequence>MDKLFLKKIINHDKLLLLILLVVYTAYYTFSIGQDGNFDLLNYHFFTGYSYLTNRIGDIAPANIQTFTHPAVNVLTYFAFDKLIFPYSAWLILSVQLLSIPALMLIADEISLSLTGNKISLEKNISLLICIISPLWLSELGTSFFSSTTTPLVLWSLYLIIRKNQNGVLEGIVAGTLMGIALGLKLTNAPFVIGSAFAVILKSVFENKEKYRFLTAYIIGGIIGVLITSGWYWELWVTWGNPLFPFYNKIFRSPYFEITNWRDNRWMFHNIKDYINFIADACVITNKTSEVPFKDSRIILISIAPLILLMKAKRLFDDKTILFITFFYVSYLLWALLFAYQRYAIPLEIMYGLIIWVTLHYVTKNKIIKNLTLIFITVISLSNFHIPNWGHLTANKVAKDPFGLAFSNNFDNRPARYLVDGVTISYLLKYLNPQSQFFGIRFSPQVDELIKVKIKKESSLPLRILTTESSMKDLPSVLSRFELNDKKLSCNPLYSNAGRYVICSVNEISDSNEIGNNTLNIQYSKKPGSGDISSLVYAQGLSDYEENGRWSNGSQIEWTFANCINHKKILLSVTGSAYGPNVGKEFLLHIANKTFSFMMKATPTTVKFNFDNINNECIRSLRIDVPMPTSPSQLGESQDSRKLGILVQNLSLSKN</sequence>
<feature type="transmembrane region" description="Helical" evidence="1">
    <location>
        <begin position="213"/>
        <end position="233"/>
    </location>
</feature>
<feature type="transmembrane region" description="Helical" evidence="1">
    <location>
        <begin position="172"/>
        <end position="201"/>
    </location>
</feature>
<keyword evidence="1" id="KW-0472">Membrane</keyword>
<gene>
    <name evidence="3" type="ORF">N5580_06215</name>
</gene>
<feature type="domain" description="DUF7024" evidence="2">
    <location>
        <begin position="537"/>
        <end position="652"/>
    </location>
</feature>
<reference evidence="3 4" key="1">
    <citation type="journal article" date="2022" name="J Glob Antimicrob Resist">
        <title>First complete genome of a multidrug resistant strain of the novel human pathogen Kalamiella piersonii (GABEKP28) identified in human saliva.</title>
        <authorList>
            <person name="McDonagh F."/>
            <person name="Singh N.K."/>
            <person name="Venkateswaran K."/>
            <person name="Lonappan A.M."/>
            <person name="Hallahan B."/>
            <person name="Tuohy A."/>
            <person name="Burke L."/>
            <person name="Kovarova A."/>
            <person name="Miliotis G."/>
        </authorList>
    </citation>
    <scope>NUCLEOTIDE SEQUENCE [LARGE SCALE GENOMIC DNA]</scope>
    <source>
        <strain evidence="3 4">GABEKP28</strain>
    </source>
</reference>
<feature type="transmembrane region" description="Helical" evidence="1">
    <location>
        <begin position="15"/>
        <end position="33"/>
    </location>
</feature>
<organism evidence="3 4">
    <name type="scientific">Pantoea piersonii</name>
    <dbReference type="NCBI Taxonomy" id="2364647"/>
    <lineage>
        <taxon>Bacteria</taxon>
        <taxon>Pseudomonadati</taxon>
        <taxon>Pseudomonadota</taxon>
        <taxon>Gammaproteobacteria</taxon>
        <taxon>Enterobacterales</taxon>
        <taxon>Erwiniaceae</taxon>
        <taxon>Pantoea</taxon>
    </lineage>
</organism>
<evidence type="ECO:0000259" key="2">
    <source>
        <dbReference type="Pfam" id="PF22895"/>
    </source>
</evidence>
<keyword evidence="1" id="KW-1133">Transmembrane helix</keyword>
<dbReference type="Proteomes" id="UP001211544">
    <property type="component" value="Chromosome"/>
</dbReference>
<feature type="transmembrane region" description="Helical" evidence="1">
    <location>
        <begin position="127"/>
        <end position="160"/>
    </location>
</feature>
<dbReference type="InterPro" id="IPR054288">
    <property type="entry name" value="DUF7024"/>
</dbReference>
<dbReference type="AlphaFoldDB" id="A0AAJ5QN29"/>
<dbReference type="KEGG" id="kpie:N5580_06215"/>
<evidence type="ECO:0000256" key="1">
    <source>
        <dbReference type="SAM" id="Phobius"/>
    </source>
</evidence>
<accession>A0AAJ5QN29</accession>
<dbReference type="Pfam" id="PF22895">
    <property type="entry name" value="DUF7024"/>
    <property type="match status" value="1"/>
</dbReference>
<keyword evidence="1" id="KW-0812">Transmembrane</keyword>
<feature type="transmembrane region" description="Helical" evidence="1">
    <location>
        <begin position="84"/>
        <end position="106"/>
    </location>
</feature>
<evidence type="ECO:0000313" key="3">
    <source>
        <dbReference type="EMBL" id="WBG92129.1"/>
    </source>
</evidence>
<keyword evidence="4" id="KW-1185">Reference proteome</keyword>
<proteinExistence type="predicted"/>
<evidence type="ECO:0000313" key="4">
    <source>
        <dbReference type="Proteomes" id="UP001211544"/>
    </source>
</evidence>
<feature type="transmembrane region" description="Helical" evidence="1">
    <location>
        <begin position="343"/>
        <end position="362"/>
    </location>
</feature>
<dbReference type="RefSeq" id="WP_269950090.1">
    <property type="nucleotide sequence ID" value="NZ_CP104758.1"/>
</dbReference>
<feature type="transmembrane region" description="Helical" evidence="1">
    <location>
        <begin position="320"/>
        <end position="337"/>
    </location>
</feature>